<evidence type="ECO:0000256" key="9">
    <source>
        <dbReference type="PROSITE-ProRule" id="PRU01091"/>
    </source>
</evidence>
<organism evidence="12 13">
    <name type="scientific">Oceanirhabdus seepicola</name>
    <dbReference type="NCBI Taxonomy" id="2828781"/>
    <lineage>
        <taxon>Bacteria</taxon>
        <taxon>Bacillati</taxon>
        <taxon>Bacillota</taxon>
        <taxon>Clostridia</taxon>
        <taxon>Eubacteriales</taxon>
        <taxon>Clostridiaceae</taxon>
        <taxon>Oceanirhabdus</taxon>
    </lineage>
</organism>
<keyword evidence="4" id="KW-0805">Transcription regulation</keyword>
<evidence type="ECO:0000259" key="11">
    <source>
        <dbReference type="PROSITE" id="PS51755"/>
    </source>
</evidence>
<proteinExistence type="predicted"/>
<accession>A0A9J6NWA9</accession>
<protein>
    <recommendedName>
        <fullName evidence="1">Stage 0 sporulation protein A homolog</fullName>
    </recommendedName>
</protein>
<name>A0A9J6NWA9_9CLOT</name>
<keyword evidence="13" id="KW-1185">Reference proteome</keyword>
<dbReference type="RefSeq" id="WP_250857219.1">
    <property type="nucleotide sequence ID" value="NZ_JAGSOJ010000001.1"/>
</dbReference>
<dbReference type="CDD" id="cd00383">
    <property type="entry name" value="trans_reg_C"/>
    <property type="match status" value="1"/>
</dbReference>
<dbReference type="FunFam" id="3.40.50.2300:FF:000001">
    <property type="entry name" value="DNA-binding response regulator PhoB"/>
    <property type="match status" value="1"/>
</dbReference>
<evidence type="ECO:0000256" key="4">
    <source>
        <dbReference type="ARBA" id="ARBA00023015"/>
    </source>
</evidence>
<evidence type="ECO:0000256" key="3">
    <source>
        <dbReference type="ARBA" id="ARBA00023012"/>
    </source>
</evidence>
<evidence type="ECO:0000256" key="7">
    <source>
        <dbReference type="ARBA" id="ARBA00024867"/>
    </source>
</evidence>
<evidence type="ECO:0000256" key="8">
    <source>
        <dbReference type="PROSITE-ProRule" id="PRU00169"/>
    </source>
</evidence>
<comment type="caution">
    <text evidence="12">The sequence shown here is derived from an EMBL/GenBank/DDBJ whole genome shotgun (WGS) entry which is preliminary data.</text>
</comment>
<evidence type="ECO:0000259" key="10">
    <source>
        <dbReference type="PROSITE" id="PS50110"/>
    </source>
</evidence>
<dbReference type="CDD" id="cd17574">
    <property type="entry name" value="REC_OmpR"/>
    <property type="match status" value="1"/>
</dbReference>
<evidence type="ECO:0000313" key="13">
    <source>
        <dbReference type="Proteomes" id="UP001056429"/>
    </source>
</evidence>
<keyword evidence="6" id="KW-0804">Transcription</keyword>
<dbReference type="GO" id="GO:0006355">
    <property type="term" value="P:regulation of DNA-templated transcription"/>
    <property type="evidence" value="ECO:0007669"/>
    <property type="project" value="InterPro"/>
</dbReference>
<reference evidence="12" key="1">
    <citation type="journal article" date="2021" name="mSystems">
        <title>Bacteria and Archaea Synergistically Convert Glycine Betaine to Biogenic Methane in the Formosa Cold Seep of the South China Sea.</title>
        <authorList>
            <person name="Li L."/>
            <person name="Zhang W."/>
            <person name="Zhang S."/>
            <person name="Song L."/>
            <person name="Sun Q."/>
            <person name="Zhang H."/>
            <person name="Xiang H."/>
            <person name="Dong X."/>
        </authorList>
    </citation>
    <scope>NUCLEOTIDE SEQUENCE</scope>
    <source>
        <strain evidence="12">ZWT</strain>
    </source>
</reference>
<feature type="domain" description="OmpR/PhoB-type" evidence="11">
    <location>
        <begin position="132"/>
        <end position="231"/>
    </location>
</feature>
<dbReference type="SUPFAM" id="SSF52172">
    <property type="entry name" value="CheY-like"/>
    <property type="match status" value="1"/>
</dbReference>
<reference evidence="12" key="2">
    <citation type="submission" date="2021-04" db="EMBL/GenBank/DDBJ databases">
        <authorList>
            <person name="Dong X."/>
        </authorList>
    </citation>
    <scope>NUCLEOTIDE SEQUENCE</scope>
    <source>
        <strain evidence="12">ZWT</strain>
    </source>
</reference>
<dbReference type="GO" id="GO:0005829">
    <property type="term" value="C:cytosol"/>
    <property type="evidence" value="ECO:0007669"/>
    <property type="project" value="TreeGrafter"/>
</dbReference>
<gene>
    <name evidence="12" type="ORF">KDK92_01240</name>
</gene>
<evidence type="ECO:0000256" key="2">
    <source>
        <dbReference type="ARBA" id="ARBA00022553"/>
    </source>
</evidence>
<dbReference type="PROSITE" id="PS51755">
    <property type="entry name" value="OMPR_PHOB"/>
    <property type="match status" value="1"/>
</dbReference>
<keyword evidence="5 9" id="KW-0238">DNA-binding</keyword>
<feature type="domain" description="Response regulatory" evidence="10">
    <location>
        <begin position="5"/>
        <end position="117"/>
    </location>
</feature>
<dbReference type="Gene3D" id="1.10.10.10">
    <property type="entry name" value="Winged helix-like DNA-binding domain superfamily/Winged helix DNA-binding domain"/>
    <property type="match status" value="1"/>
</dbReference>
<sequence length="231" mass="26826">MNREKILIVDDDLDIRNLIEIYLKNEGYEIVKAKNGKEALELIDDSFDLVLLDVMMPLMDGTTTCTEIRKNYNMPIIFLTAKTEDMDKVIGLTVGADDYITKPFNAIELIARIKANIRRYVDFNVAKREQLSKIITVNDLEINLDTHKVNRSNKEIYLTKTEFNILVLLTKNRGIVFSINKIYDRVWGEESLLNANNTVMVHIRKLREKIEVDPKNPKYIKTIWGVGYKIE</sequence>
<dbReference type="PANTHER" id="PTHR48111:SF2">
    <property type="entry name" value="RESPONSE REGULATOR SAER"/>
    <property type="match status" value="1"/>
</dbReference>
<dbReference type="GO" id="GO:0032993">
    <property type="term" value="C:protein-DNA complex"/>
    <property type="evidence" value="ECO:0007669"/>
    <property type="project" value="TreeGrafter"/>
</dbReference>
<dbReference type="Gene3D" id="6.10.250.690">
    <property type="match status" value="1"/>
</dbReference>
<dbReference type="FunFam" id="1.10.10.10:FF:000018">
    <property type="entry name" value="DNA-binding response regulator ResD"/>
    <property type="match status" value="1"/>
</dbReference>
<dbReference type="SUPFAM" id="SSF46894">
    <property type="entry name" value="C-terminal effector domain of the bipartite response regulators"/>
    <property type="match status" value="1"/>
</dbReference>
<evidence type="ECO:0000256" key="6">
    <source>
        <dbReference type="ARBA" id="ARBA00023163"/>
    </source>
</evidence>
<dbReference type="GO" id="GO:0000976">
    <property type="term" value="F:transcription cis-regulatory region binding"/>
    <property type="evidence" value="ECO:0007669"/>
    <property type="project" value="TreeGrafter"/>
</dbReference>
<evidence type="ECO:0000313" key="12">
    <source>
        <dbReference type="EMBL" id="MCM1988348.1"/>
    </source>
</evidence>
<dbReference type="AlphaFoldDB" id="A0A9J6NWA9"/>
<dbReference type="InterPro" id="IPR011006">
    <property type="entry name" value="CheY-like_superfamily"/>
</dbReference>
<dbReference type="InterPro" id="IPR001867">
    <property type="entry name" value="OmpR/PhoB-type_DNA-bd"/>
</dbReference>
<dbReference type="EMBL" id="JAGSOJ010000001">
    <property type="protein sequence ID" value="MCM1988348.1"/>
    <property type="molecule type" value="Genomic_DNA"/>
</dbReference>
<dbReference type="PROSITE" id="PS50110">
    <property type="entry name" value="RESPONSE_REGULATORY"/>
    <property type="match status" value="1"/>
</dbReference>
<dbReference type="SMART" id="SM00862">
    <property type="entry name" value="Trans_reg_C"/>
    <property type="match status" value="1"/>
</dbReference>
<evidence type="ECO:0000256" key="1">
    <source>
        <dbReference type="ARBA" id="ARBA00018672"/>
    </source>
</evidence>
<evidence type="ECO:0000256" key="5">
    <source>
        <dbReference type="ARBA" id="ARBA00023125"/>
    </source>
</evidence>
<dbReference type="InterPro" id="IPR036388">
    <property type="entry name" value="WH-like_DNA-bd_sf"/>
</dbReference>
<dbReference type="PANTHER" id="PTHR48111">
    <property type="entry name" value="REGULATOR OF RPOS"/>
    <property type="match status" value="1"/>
</dbReference>
<dbReference type="SMART" id="SM00448">
    <property type="entry name" value="REC"/>
    <property type="match status" value="1"/>
</dbReference>
<comment type="function">
    <text evidence="7">May play the central regulatory role in sporulation. It may be an element of the effector pathway responsible for the activation of sporulation genes in response to nutritional stress. Spo0A may act in concert with spo0H (a sigma factor) to control the expression of some genes that are critical to the sporulation process.</text>
</comment>
<dbReference type="InterPro" id="IPR016032">
    <property type="entry name" value="Sig_transdc_resp-reg_C-effctor"/>
</dbReference>
<keyword evidence="2 8" id="KW-0597">Phosphoprotein</keyword>
<dbReference type="InterPro" id="IPR039420">
    <property type="entry name" value="WalR-like"/>
</dbReference>
<dbReference type="InterPro" id="IPR001789">
    <property type="entry name" value="Sig_transdc_resp-reg_receiver"/>
</dbReference>
<dbReference type="Pfam" id="PF00072">
    <property type="entry name" value="Response_reg"/>
    <property type="match status" value="1"/>
</dbReference>
<keyword evidence="3" id="KW-0902">Two-component regulatory system</keyword>
<dbReference type="GO" id="GO:0000156">
    <property type="term" value="F:phosphorelay response regulator activity"/>
    <property type="evidence" value="ECO:0007669"/>
    <property type="project" value="TreeGrafter"/>
</dbReference>
<feature type="modified residue" description="4-aspartylphosphate" evidence="8">
    <location>
        <position position="53"/>
    </location>
</feature>
<feature type="DNA-binding region" description="OmpR/PhoB-type" evidence="9">
    <location>
        <begin position="132"/>
        <end position="231"/>
    </location>
</feature>
<dbReference type="Proteomes" id="UP001056429">
    <property type="component" value="Unassembled WGS sequence"/>
</dbReference>
<dbReference type="Pfam" id="PF00486">
    <property type="entry name" value="Trans_reg_C"/>
    <property type="match status" value="1"/>
</dbReference>
<dbReference type="Gene3D" id="3.40.50.2300">
    <property type="match status" value="1"/>
</dbReference>